<comment type="subcellular location">
    <subcellularLocation>
        <location evidence="1">Cell membrane</location>
        <topology evidence="1">Peripheral membrane protein</topology>
    </subcellularLocation>
</comment>
<reference evidence="8" key="1">
    <citation type="submission" date="2023-06" db="EMBL/GenBank/DDBJ databases">
        <title>Identification and characterization of horizontal gene transfer across gut microbiota members of farm animals based on homology search.</title>
        <authorList>
            <person name="Zeman M."/>
            <person name="Kubasova T."/>
            <person name="Jahodarova E."/>
            <person name="Nykrynova M."/>
            <person name="Rychlik I."/>
        </authorList>
    </citation>
    <scope>NUCLEOTIDE SEQUENCE [LARGE SCALE GENOMIC DNA]</scope>
    <source>
        <strain evidence="8">ET341</strain>
    </source>
</reference>
<dbReference type="RefSeq" id="WP_289528074.1">
    <property type="nucleotide sequence ID" value="NZ_JAUDCK010000040.1"/>
</dbReference>
<organism evidence="7 8">
    <name type="scientific">Massilimicrobiota timonensis</name>
    <dbReference type="NCBI Taxonomy" id="1776392"/>
    <lineage>
        <taxon>Bacteria</taxon>
        <taxon>Bacillati</taxon>
        <taxon>Bacillota</taxon>
        <taxon>Erysipelotrichia</taxon>
        <taxon>Erysipelotrichales</taxon>
        <taxon>Erysipelotrichaceae</taxon>
        <taxon>Massilimicrobiota</taxon>
    </lineage>
</organism>
<dbReference type="Gene3D" id="3.40.50.12580">
    <property type="match status" value="1"/>
</dbReference>
<keyword evidence="4" id="KW-0808">Transferase</keyword>
<accession>A0ABT7UK88</accession>
<gene>
    <name evidence="7" type="ORF">QUV98_09570</name>
</gene>
<keyword evidence="5" id="KW-0777">Teichoic acid biosynthesis</keyword>
<comment type="similarity">
    <text evidence="2">Belongs to the CDP-glycerol glycerophosphotransferase family.</text>
</comment>
<dbReference type="Pfam" id="PF04464">
    <property type="entry name" value="Glyphos_transf"/>
    <property type="match status" value="1"/>
</dbReference>
<evidence type="ECO:0000256" key="2">
    <source>
        <dbReference type="ARBA" id="ARBA00010488"/>
    </source>
</evidence>
<dbReference type="InterPro" id="IPR051612">
    <property type="entry name" value="Teichoic_Acid_Biosynth"/>
</dbReference>
<dbReference type="Gene3D" id="3.40.50.11820">
    <property type="match status" value="1"/>
</dbReference>
<name>A0ABT7UK88_9FIRM</name>
<proteinExistence type="inferred from homology"/>
<evidence type="ECO:0000256" key="3">
    <source>
        <dbReference type="ARBA" id="ARBA00022475"/>
    </source>
</evidence>
<sequence length="370" mass="44277">MGLQKIILNIVLKIEVFFISFFKIHNNRITFISLEDDHLTSDFLKIYQQLPLEKYDVRLCLIHYKKNLRGQFLYFINCMKQLYYVYTSKIIFLHDNNYVVSHFKRKGVQVIQVWHACGAIKKFGNVIERQYPISNYDYVLTTSSYWKEAYSQAFSVQQEQVLPVGMPRTDELFHQQWIDETKEKLYQKYPMLKNKKIILYAPTFRGNIYKGFSAIHFDAQKVMNQLSDDFVLIYKFHPLMGNYHLQKDNRILNMNHEDTHELFCISDYLISDYSSIVFDFMILKKPMLFYIPDYEQYCQDLGVFVDVRDLGYPVCYCEEDVVQSLQTYHVDEDLLQKMKNQFFEIQDGHSTLRVVELVEKLSEMENDINE</sequence>
<evidence type="ECO:0000256" key="4">
    <source>
        <dbReference type="ARBA" id="ARBA00022679"/>
    </source>
</evidence>
<protein>
    <submittedName>
        <fullName evidence="7">CDP-glycerol glycerophosphotransferase family protein</fullName>
    </submittedName>
</protein>
<evidence type="ECO:0000256" key="5">
    <source>
        <dbReference type="ARBA" id="ARBA00022944"/>
    </source>
</evidence>
<dbReference type="SUPFAM" id="SSF53756">
    <property type="entry name" value="UDP-Glycosyltransferase/glycogen phosphorylase"/>
    <property type="match status" value="1"/>
</dbReference>
<evidence type="ECO:0000256" key="1">
    <source>
        <dbReference type="ARBA" id="ARBA00004202"/>
    </source>
</evidence>
<dbReference type="InterPro" id="IPR007554">
    <property type="entry name" value="Glycerophosphate_synth"/>
</dbReference>
<dbReference type="PANTHER" id="PTHR37316">
    <property type="entry name" value="TEICHOIC ACID GLYCEROL-PHOSPHATE PRIMASE"/>
    <property type="match status" value="1"/>
</dbReference>
<dbReference type="PANTHER" id="PTHR37316:SF3">
    <property type="entry name" value="TEICHOIC ACID GLYCEROL-PHOSPHATE TRANSFERASE"/>
    <property type="match status" value="1"/>
</dbReference>
<evidence type="ECO:0000313" key="7">
    <source>
        <dbReference type="EMBL" id="MDM8196563.1"/>
    </source>
</evidence>
<comment type="caution">
    <text evidence="7">The sequence shown here is derived from an EMBL/GenBank/DDBJ whole genome shotgun (WGS) entry which is preliminary data.</text>
</comment>
<evidence type="ECO:0000256" key="6">
    <source>
        <dbReference type="ARBA" id="ARBA00023136"/>
    </source>
</evidence>
<keyword evidence="6" id="KW-0472">Membrane</keyword>
<dbReference type="InterPro" id="IPR043148">
    <property type="entry name" value="TagF_C"/>
</dbReference>
<keyword evidence="3" id="KW-1003">Cell membrane</keyword>
<dbReference type="EMBL" id="JAUDCK010000040">
    <property type="protein sequence ID" value="MDM8196563.1"/>
    <property type="molecule type" value="Genomic_DNA"/>
</dbReference>
<keyword evidence="8" id="KW-1185">Reference proteome</keyword>
<dbReference type="Proteomes" id="UP001529275">
    <property type="component" value="Unassembled WGS sequence"/>
</dbReference>
<evidence type="ECO:0000313" key="8">
    <source>
        <dbReference type="Proteomes" id="UP001529275"/>
    </source>
</evidence>
<dbReference type="InterPro" id="IPR043149">
    <property type="entry name" value="TagF_N"/>
</dbReference>